<evidence type="ECO:0000256" key="6">
    <source>
        <dbReference type="ARBA" id="ARBA00022840"/>
    </source>
</evidence>
<dbReference type="PROSITE" id="PS00211">
    <property type="entry name" value="ABC_TRANSPORTER_1"/>
    <property type="match status" value="1"/>
</dbReference>
<comment type="caution">
    <text evidence="9">The sequence shown here is derived from an EMBL/GenBank/DDBJ whole genome shotgun (WGS) entry which is preliminary data.</text>
</comment>
<dbReference type="Pfam" id="PF00005">
    <property type="entry name" value="ABC_tran"/>
    <property type="match status" value="1"/>
</dbReference>
<sequence>MTTELLNVEQLRTHFFTEKGTVTAVDDVSFTIHEGEIVGLVGESGCGKSVTSQSIMRLYDEYMVEYEGKIEFNGDNLLNYPIKKMQKIRGDAISMIFQDPLSSLNPVFTIGKQIAEPLMLHHKKSKKEAYERAVELLALTGIPSPEKRVHEYPHQLSGGMRQRAMIAVTLACEPKLLIADEPTTALDVTIQAQILNLMRDLNKKLQMGIIFITHDLGVVAELCDRVMVMYLGQIVEEADVKTLFEKPLHPYTRGLIKSIPQMTGERKLELSVIKGNVPSLTNKPKGCRFSTRCEFADEKCLEEMPPLKTHSDTKKVRCWHYEEIIAREEGGHVHASST</sequence>
<evidence type="ECO:0000313" key="9">
    <source>
        <dbReference type="EMBL" id="MBM7634747.1"/>
    </source>
</evidence>
<dbReference type="SMART" id="SM00382">
    <property type="entry name" value="AAA"/>
    <property type="match status" value="1"/>
</dbReference>
<dbReference type="InterPro" id="IPR013563">
    <property type="entry name" value="Oligopep_ABC_C"/>
</dbReference>
<gene>
    <name evidence="9" type="ORF">JOD17_003873</name>
</gene>
<dbReference type="InterPro" id="IPR017871">
    <property type="entry name" value="ABC_transporter-like_CS"/>
</dbReference>
<keyword evidence="4" id="KW-1003">Cell membrane</keyword>
<dbReference type="NCBIfam" id="TIGR01727">
    <property type="entry name" value="oligo_HPY"/>
    <property type="match status" value="1"/>
</dbReference>
<proteinExistence type="inferred from homology"/>
<dbReference type="PANTHER" id="PTHR43297">
    <property type="entry name" value="OLIGOPEPTIDE TRANSPORT ATP-BINDING PROTEIN APPD"/>
    <property type="match status" value="1"/>
</dbReference>
<dbReference type="InterPro" id="IPR003593">
    <property type="entry name" value="AAA+_ATPase"/>
</dbReference>
<feature type="domain" description="ABC transporter" evidence="8">
    <location>
        <begin position="6"/>
        <end position="256"/>
    </location>
</feature>
<keyword evidence="5" id="KW-0547">Nucleotide-binding</keyword>
<keyword evidence="10" id="KW-1185">Reference proteome</keyword>
<keyword evidence="6 9" id="KW-0067">ATP-binding</keyword>
<dbReference type="Pfam" id="PF08352">
    <property type="entry name" value="oligo_HPY"/>
    <property type="match status" value="1"/>
</dbReference>
<dbReference type="Proteomes" id="UP000741863">
    <property type="component" value="Unassembled WGS sequence"/>
</dbReference>
<accession>A0ABS2PH34</accession>
<keyword evidence="7" id="KW-0472">Membrane</keyword>
<evidence type="ECO:0000256" key="1">
    <source>
        <dbReference type="ARBA" id="ARBA00004202"/>
    </source>
</evidence>
<keyword evidence="3" id="KW-0813">Transport</keyword>
<evidence type="ECO:0000256" key="7">
    <source>
        <dbReference type="ARBA" id="ARBA00023136"/>
    </source>
</evidence>
<organism evidence="9 10">
    <name type="scientific">Geomicrobium sediminis</name>
    <dbReference type="NCBI Taxonomy" id="1347788"/>
    <lineage>
        <taxon>Bacteria</taxon>
        <taxon>Bacillati</taxon>
        <taxon>Bacillota</taxon>
        <taxon>Bacilli</taxon>
        <taxon>Bacillales</taxon>
        <taxon>Geomicrobium</taxon>
    </lineage>
</organism>
<protein>
    <submittedName>
        <fullName evidence="9">Oligopeptide/dipeptide ABC transporter ATP-binding protein</fullName>
    </submittedName>
</protein>
<evidence type="ECO:0000259" key="8">
    <source>
        <dbReference type="PROSITE" id="PS50893"/>
    </source>
</evidence>
<evidence type="ECO:0000256" key="3">
    <source>
        <dbReference type="ARBA" id="ARBA00022448"/>
    </source>
</evidence>
<dbReference type="SUPFAM" id="SSF52540">
    <property type="entry name" value="P-loop containing nucleoside triphosphate hydrolases"/>
    <property type="match status" value="1"/>
</dbReference>
<comment type="subcellular location">
    <subcellularLocation>
        <location evidence="1">Cell membrane</location>
        <topology evidence="1">Peripheral membrane protein</topology>
    </subcellularLocation>
</comment>
<name>A0ABS2PH34_9BACL</name>
<dbReference type="CDD" id="cd03257">
    <property type="entry name" value="ABC_NikE_OppD_transporters"/>
    <property type="match status" value="1"/>
</dbReference>
<evidence type="ECO:0000256" key="2">
    <source>
        <dbReference type="ARBA" id="ARBA00005417"/>
    </source>
</evidence>
<dbReference type="PANTHER" id="PTHR43297:SF2">
    <property type="entry name" value="DIPEPTIDE TRANSPORT ATP-BINDING PROTEIN DPPD"/>
    <property type="match status" value="1"/>
</dbReference>
<dbReference type="InterPro" id="IPR050388">
    <property type="entry name" value="ABC_Ni/Peptide_Import"/>
</dbReference>
<dbReference type="PROSITE" id="PS50893">
    <property type="entry name" value="ABC_TRANSPORTER_2"/>
    <property type="match status" value="1"/>
</dbReference>
<dbReference type="RefSeq" id="WP_204699519.1">
    <property type="nucleotide sequence ID" value="NZ_JAFBEC010000016.1"/>
</dbReference>
<dbReference type="InterPro" id="IPR027417">
    <property type="entry name" value="P-loop_NTPase"/>
</dbReference>
<dbReference type="EMBL" id="JAFBEC010000016">
    <property type="protein sequence ID" value="MBM7634747.1"/>
    <property type="molecule type" value="Genomic_DNA"/>
</dbReference>
<evidence type="ECO:0000313" key="10">
    <source>
        <dbReference type="Proteomes" id="UP000741863"/>
    </source>
</evidence>
<evidence type="ECO:0000256" key="5">
    <source>
        <dbReference type="ARBA" id="ARBA00022741"/>
    </source>
</evidence>
<reference evidence="9 10" key="1">
    <citation type="submission" date="2021-01" db="EMBL/GenBank/DDBJ databases">
        <title>Genomic Encyclopedia of Type Strains, Phase IV (KMG-IV): sequencing the most valuable type-strain genomes for metagenomic binning, comparative biology and taxonomic classification.</title>
        <authorList>
            <person name="Goeker M."/>
        </authorList>
    </citation>
    <scope>NUCLEOTIDE SEQUENCE [LARGE SCALE GENOMIC DNA]</scope>
    <source>
        <strain evidence="9 10">DSM 25540</strain>
    </source>
</reference>
<dbReference type="GO" id="GO:0005524">
    <property type="term" value="F:ATP binding"/>
    <property type="evidence" value="ECO:0007669"/>
    <property type="project" value="UniProtKB-KW"/>
</dbReference>
<comment type="similarity">
    <text evidence="2">Belongs to the ABC transporter superfamily.</text>
</comment>
<dbReference type="Gene3D" id="3.40.50.300">
    <property type="entry name" value="P-loop containing nucleotide triphosphate hydrolases"/>
    <property type="match status" value="1"/>
</dbReference>
<dbReference type="InterPro" id="IPR003439">
    <property type="entry name" value="ABC_transporter-like_ATP-bd"/>
</dbReference>
<evidence type="ECO:0000256" key="4">
    <source>
        <dbReference type="ARBA" id="ARBA00022475"/>
    </source>
</evidence>